<gene>
    <name evidence="1" type="ORF">AELL_2087</name>
    <name evidence="2" type="ORF">CP962_04605</name>
</gene>
<evidence type="ECO:0000313" key="1">
    <source>
        <dbReference type="EMBL" id="AXX95729.1"/>
    </source>
</evidence>
<dbReference type="AlphaFoldDB" id="A0A347UA51"/>
<name>A0A347UA51_9BACT</name>
<dbReference type="Proteomes" id="UP000262582">
    <property type="component" value="Chromosome"/>
</dbReference>
<evidence type="ECO:0000313" key="4">
    <source>
        <dbReference type="Proteomes" id="UP000290588"/>
    </source>
</evidence>
<protein>
    <submittedName>
        <fullName evidence="2">Uncharacterized protein</fullName>
    </submittedName>
</protein>
<evidence type="ECO:0000313" key="2">
    <source>
        <dbReference type="EMBL" id="RXI31399.1"/>
    </source>
</evidence>
<reference evidence="2 4" key="1">
    <citation type="submission" date="2017-09" db="EMBL/GenBank/DDBJ databases">
        <title>Genomics of the genus Arcobacter.</title>
        <authorList>
            <person name="Perez-Cataluna A."/>
            <person name="Figueras M.J."/>
            <person name="Salas-Masso N."/>
        </authorList>
    </citation>
    <scope>NUCLEOTIDE SEQUENCE [LARGE SCALE GENOMIC DNA]</scope>
    <source>
        <strain evidence="2 4">CECT 7837</strain>
    </source>
</reference>
<accession>A0A347UA51</accession>
<dbReference type="RefSeq" id="WP_118917897.1">
    <property type="nucleotide sequence ID" value="NZ_CP032097.1"/>
</dbReference>
<dbReference type="KEGG" id="aell:AELL_2087"/>
<keyword evidence="3" id="KW-1185">Reference proteome</keyword>
<evidence type="ECO:0000313" key="3">
    <source>
        <dbReference type="Proteomes" id="UP000262582"/>
    </source>
</evidence>
<proteinExistence type="predicted"/>
<organism evidence="2 4">
    <name type="scientific">Arcobacter ellisii</name>
    <dbReference type="NCBI Taxonomy" id="913109"/>
    <lineage>
        <taxon>Bacteria</taxon>
        <taxon>Pseudomonadati</taxon>
        <taxon>Campylobacterota</taxon>
        <taxon>Epsilonproteobacteria</taxon>
        <taxon>Campylobacterales</taxon>
        <taxon>Arcobacteraceae</taxon>
        <taxon>Arcobacter</taxon>
    </lineage>
</organism>
<reference evidence="1 3" key="2">
    <citation type="submission" date="2018-08" db="EMBL/GenBank/DDBJ databases">
        <title>Complete genome of the Arcobacter ellisii type strain LMG 26155.</title>
        <authorList>
            <person name="Miller W.G."/>
            <person name="Yee E."/>
            <person name="Bono J.L."/>
        </authorList>
    </citation>
    <scope>NUCLEOTIDE SEQUENCE [LARGE SCALE GENOMIC DNA]</scope>
    <source>
        <strain evidence="1 3">LMG 26155</strain>
    </source>
</reference>
<dbReference type="EMBL" id="CP032097">
    <property type="protein sequence ID" value="AXX95729.1"/>
    <property type="molecule type" value="Genomic_DNA"/>
</dbReference>
<sequence>MSKESKCFDFPKQKKHYEKWKKLIKNLSSNKPNETKIEPKSKEKEKKTFENYFPVSTITKCYVNRLDYEPILRA</sequence>
<dbReference type="EMBL" id="NXIG01000004">
    <property type="protein sequence ID" value="RXI31399.1"/>
    <property type="molecule type" value="Genomic_DNA"/>
</dbReference>
<dbReference type="Proteomes" id="UP000290588">
    <property type="component" value="Unassembled WGS sequence"/>
</dbReference>